<dbReference type="GO" id="GO:0016787">
    <property type="term" value="F:hydrolase activity"/>
    <property type="evidence" value="ECO:0007669"/>
    <property type="project" value="UniProtKB-KW"/>
</dbReference>
<keyword evidence="4" id="KW-1185">Reference proteome</keyword>
<dbReference type="Proteomes" id="UP001569904">
    <property type="component" value="Unassembled WGS sequence"/>
</dbReference>
<gene>
    <name evidence="3" type="ORF">SM436_34190</name>
</gene>
<dbReference type="Pfam" id="PF00144">
    <property type="entry name" value="Beta-lactamase"/>
    <property type="match status" value="1"/>
</dbReference>
<feature type="domain" description="Beta-lactamase-related" evidence="2">
    <location>
        <begin position="38"/>
        <end position="371"/>
    </location>
</feature>
<dbReference type="EC" id="3.1.1.103" evidence="3"/>
<evidence type="ECO:0000256" key="1">
    <source>
        <dbReference type="SAM" id="MobiDB-lite"/>
    </source>
</evidence>
<dbReference type="InterPro" id="IPR012338">
    <property type="entry name" value="Beta-lactam/transpept-like"/>
</dbReference>
<protein>
    <submittedName>
        <fullName evidence="3">Serine hydrolase domain-containing protein</fullName>
        <ecNumber evidence="3">3.1.1.103</ecNumber>
    </submittedName>
</protein>
<keyword evidence="3" id="KW-0378">Hydrolase</keyword>
<comment type="caution">
    <text evidence="3">The sequence shown here is derived from an EMBL/GenBank/DDBJ whole genome shotgun (WGS) entry which is preliminary data.</text>
</comment>
<sequence>MTGRPRMDAPVPEQPPASPDGTRAVRPPIDAGHWWRRLADLAARRRVPGASLGILRLRPGGEDELAEAAYGLLNKDTGVETTTDSVFQIGSITKVWTTTVAMQLVDEGLLDIDAPVCEVLPELRLADPDAAKRVTTRHLLTHTSGIDGDVFTDTGRGDDCLERYTAVLADVAQNHPLGATWSYCNSGFSLAGRVIERLTGRTWDEAMRERLFAPLGLRRTITLPEEALLHRAAVGHVSADGAEPSRARVWQLPRSAGPAGLIGSSAADVLAFARMHLTGGRTPGGARLLSEAGAAAMAAEQAELPDRRTLGDSWGLGWFRLTWDGRGLIGHDGSTIGQNAYLRVLPDDGLAVVLLTNGGDSDGLYEDLYREIFAELAGIATPAPIGPPAEPVTVDVERHLGTYERASSRLEVFRDADGTVLRTTVTGPLASMVPDTVKEYRMAPVEEDLYVARDPDTGHWMAVTFYSLPTGERYLHFGVRATPKVA</sequence>
<feature type="region of interest" description="Disordered" evidence="1">
    <location>
        <begin position="1"/>
        <end position="26"/>
    </location>
</feature>
<dbReference type="PANTHER" id="PTHR46825">
    <property type="entry name" value="D-ALANYL-D-ALANINE-CARBOXYPEPTIDASE/ENDOPEPTIDASE AMPH"/>
    <property type="match status" value="1"/>
</dbReference>
<dbReference type="SUPFAM" id="SSF56601">
    <property type="entry name" value="beta-lactamase/transpeptidase-like"/>
    <property type="match status" value="1"/>
</dbReference>
<dbReference type="InterPro" id="IPR001466">
    <property type="entry name" value="Beta-lactam-related"/>
</dbReference>
<dbReference type="InterPro" id="IPR050491">
    <property type="entry name" value="AmpC-like"/>
</dbReference>
<dbReference type="Gene3D" id="3.40.710.10">
    <property type="entry name" value="DD-peptidase/beta-lactamase superfamily"/>
    <property type="match status" value="1"/>
</dbReference>
<dbReference type="PANTHER" id="PTHR46825:SF9">
    <property type="entry name" value="BETA-LACTAMASE-RELATED DOMAIN-CONTAINING PROTEIN"/>
    <property type="match status" value="1"/>
</dbReference>
<name>A0ABV4R756_9ACTN</name>
<accession>A0ABV4R756</accession>
<evidence type="ECO:0000313" key="3">
    <source>
        <dbReference type="EMBL" id="MFA1558771.1"/>
    </source>
</evidence>
<organism evidence="3 4">
    <name type="scientific">Actinomadura chokoriensis</name>
    <dbReference type="NCBI Taxonomy" id="454156"/>
    <lineage>
        <taxon>Bacteria</taxon>
        <taxon>Bacillati</taxon>
        <taxon>Actinomycetota</taxon>
        <taxon>Actinomycetes</taxon>
        <taxon>Streptosporangiales</taxon>
        <taxon>Thermomonosporaceae</taxon>
        <taxon>Actinomadura</taxon>
    </lineage>
</organism>
<proteinExistence type="predicted"/>
<evidence type="ECO:0000313" key="4">
    <source>
        <dbReference type="Proteomes" id="UP001569904"/>
    </source>
</evidence>
<reference evidence="3 4" key="1">
    <citation type="submission" date="2023-11" db="EMBL/GenBank/DDBJ databases">
        <title>Actinomadura monticuli sp. nov., isolated from volcanic ash.</title>
        <authorList>
            <person name="Lee S.D."/>
            <person name="Yang H."/>
            <person name="Kim I.S."/>
        </authorList>
    </citation>
    <scope>NUCLEOTIDE SEQUENCE [LARGE SCALE GENOMIC DNA]</scope>
    <source>
        <strain evidence="3 4">DSM 45346</strain>
    </source>
</reference>
<dbReference type="EMBL" id="JAXCEH010000035">
    <property type="protein sequence ID" value="MFA1558771.1"/>
    <property type="molecule type" value="Genomic_DNA"/>
</dbReference>
<dbReference type="RefSeq" id="WP_371945788.1">
    <property type="nucleotide sequence ID" value="NZ_JAXCEH010000035.1"/>
</dbReference>
<evidence type="ECO:0000259" key="2">
    <source>
        <dbReference type="Pfam" id="PF00144"/>
    </source>
</evidence>